<proteinExistence type="predicted"/>
<dbReference type="AlphaFoldDB" id="A0A521DCF7"/>
<evidence type="ECO:0000313" key="1">
    <source>
        <dbReference type="EMBL" id="SMO69278.1"/>
    </source>
</evidence>
<dbReference type="EMBL" id="FXTB01000005">
    <property type="protein sequence ID" value="SMO69278.1"/>
    <property type="molecule type" value="Genomic_DNA"/>
</dbReference>
<protein>
    <submittedName>
        <fullName evidence="1">Uncharacterized protein</fullName>
    </submittedName>
</protein>
<dbReference type="Proteomes" id="UP000319040">
    <property type="component" value="Unassembled WGS sequence"/>
</dbReference>
<keyword evidence="2" id="KW-1185">Reference proteome</keyword>
<gene>
    <name evidence="1" type="ORF">SAMN06265379_10546</name>
</gene>
<evidence type="ECO:0000313" key="2">
    <source>
        <dbReference type="Proteomes" id="UP000319040"/>
    </source>
</evidence>
<organism evidence="1 2">
    <name type="scientific">Saccharicrinis carchari</name>
    <dbReference type="NCBI Taxonomy" id="1168039"/>
    <lineage>
        <taxon>Bacteria</taxon>
        <taxon>Pseudomonadati</taxon>
        <taxon>Bacteroidota</taxon>
        <taxon>Bacteroidia</taxon>
        <taxon>Marinilabiliales</taxon>
        <taxon>Marinilabiliaceae</taxon>
        <taxon>Saccharicrinis</taxon>
    </lineage>
</organism>
<name>A0A521DCF7_SACCC</name>
<accession>A0A521DCF7</accession>
<sequence>MLSVKLLILMSYPCCRIGGVTLNALSLMFPTMYRLIPTTVKTTFIRKYYIKNLKIPYG</sequence>
<reference evidence="1 2" key="1">
    <citation type="submission" date="2017-05" db="EMBL/GenBank/DDBJ databases">
        <authorList>
            <person name="Varghese N."/>
            <person name="Submissions S."/>
        </authorList>
    </citation>
    <scope>NUCLEOTIDE SEQUENCE [LARGE SCALE GENOMIC DNA]</scope>
    <source>
        <strain evidence="1 2">DSM 27040</strain>
    </source>
</reference>